<dbReference type="PANTHER" id="PTHR12496">
    <property type="entry name" value="CGI-41 METHYLTRANSFERASE"/>
    <property type="match status" value="1"/>
</dbReference>
<dbReference type="InterPro" id="IPR025714">
    <property type="entry name" value="Methyltranfer_dom"/>
</dbReference>
<organism evidence="2">
    <name type="scientific">Opuntia streptacantha</name>
    <name type="common">Prickly pear cactus</name>
    <name type="synonym">Opuntia cardona</name>
    <dbReference type="NCBI Taxonomy" id="393608"/>
    <lineage>
        <taxon>Eukaryota</taxon>
        <taxon>Viridiplantae</taxon>
        <taxon>Streptophyta</taxon>
        <taxon>Embryophyta</taxon>
        <taxon>Tracheophyta</taxon>
        <taxon>Spermatophyta</taxon>
        <taxon>Magnoliopsida</taxon>
        <taxon>eudicotyledons</taxon>
        <taxon>Gunneridae</taxon>
        <taxon>Pentapetalae</taxon>
        <taxon>Caryophyllales</taxon>
        <taxon>Cactineae</taxon>
        <taxon>Cactaceae</taxon>
        <taxon>Opuntioideae</taxon>
        <taxon>Opuntia</taxon>
    </lineage>
</organism>
<sequence length="428" mass="46906">MTVTSLNTVISQGMSPKKKHEVEILASLVNYITRSVGAHTVVDVGAGQGYLSQVLAFEYQLSVVAIDASSHHGVVTSTRAERIKKHYLTKLHNYGSSKGTLNMPKTITCCVLSSSMLKELSSYCCHHDEGKLNEGCLSDDLHERCLVEDLQLSSMPGDAHSMSSLVLAGLHACGDLSVTMLRAFSECKEVKAIVSVGCCYNLLSEGAQGSCDSGFPVSKGVRLMGVSLGKNARDLACQSAERWRDLENEAGVQNFDLHAFRATFQMVLDKYYPQVLSTNPSIGRQGKALRRQQKTKMPSSGFAEKRISTLELETDSLTDGVNFAKGEGLIDKCNLFEKFSYSALCHLGIKPLQDMDLPGLWRECQSYAELIGPYWSLRAALGPVLETLLLLDRLLFLQEQESAFEVVVLPLFDPALSPRNLAIIARKS</sequence>
<dbReference type="AlphaFoldDB" id="A0A7C8YHG6"/>
<evidence type="ECO:0000259" key="1">
    <source>
        <dbReference type="Pfam" id="PF13679"/>
    </source>
</evidence>
<dbReference type="EMBL" id="GISG01019260">
    <property type="protein sequence ID" value="MBA4618195.1"/>
    <property type="molecule type" value="Transcribed_RNA"/>
</dbReference>
<reference evidence="2" key="1">
    <citation type="journal article" date="2013" name="J. Plant Res.">
        <title>Effect of fungi and light on seed germination of three Opuntia species from semiarid lands of central Mexico.</title>
        <authorList>
            <person name="Delgado-Sanchez P."/>
            <person name="Jimenez-Bremont J.F."/>
            <person name="Guerrero-Gonzalez Mde L."/>
            <person name="Flores J."/>
        </authorList>
    </citation>
    <scope>NUCLEOTIDE SEQUENCE</scope>
    <source>
        <tissue evidence="2">Cladode</tissue>
    </source>
</reference>
<reference evidence="2" key="2">
    <citation type="submission" date="2020-07" db="EMBL/GenBank/DDBJ databases">
        <authorList>
            <person name="Vera ALvarez R."/>
            <person name="Arias-Moreno D.M."/>
            <person name="Jimenez-Jacinto V."/>
            <person name="Jimenez-Bremont J.F."/>
            <person name="Swaminathan K."/>
            <person name="Moose S.P."/>
            <person name="Guerrero-Gonzalez M.L."/>
            <person name="Marino-Ramirez L."/>
            <person name="Landsman D."/>
            <person name="Rodriguez-Kessler M."/>
            <person name="Delgado-Sanchez P."/>
        </authorList>
    </citation>
    <scope>NUCLEOTIDE SEQUENCE</scope>
    <source>
        <tissue evidence="2">Cladode</tissue>
    </source>
</reference>
<dbReference type="Pfam" id="PF13679">
    <property type="entry name" value="Methyltransf_32"/>
    <property type="match status" value="1"/>
</dbReference>
<proteinExistence type="predicted"/>
<dbReference type="InterPro" id="IPR052220">
    <property type="entry name" value="METTL25"/>
</dbReference>
<dbReference type="InterPro" id="IPR029063">
    <property type="entry name" value="SAM-dependent_MTases_sf"/>
</dbReference>
<dbReference type="SUPFAM" id="SSF53335">
    <property type="entry name" value="S-adenosyl-L-methionine-dependent methyltransferases"/>
    <property type="match status" value="1"/>
</dbReference>
<evidence type="ECO:0000313" key="2">
    <source>
        <dbReference type="EMBL" id="MBA4618195.1"/>
    </source>
</evidence>
<name>A0A7C8YHG6_OPUST</name>
<protein>
    <recommendedName>
        <fullName evidence="1">Methyltransferase domain-containing protein</fullName>
    </recommendedName>
</protein>
<accession>A0A7C8YHG6</accession>
<dbReference type="PANTHER" id="PTHR12496:SF0">
    <property type="entry name" value="METHYLTRANSFERASE DOMAIN-CONTAINING PROTEIN"/>
    <property type="match status" value="1"/>
</dbReference>
<feature type="domain" description="Methyltransferase" evidence="1">
    <location>
        <begin position="17"/>
        <end position="205"/>
    </location>
</feature>